<feature type="domain" description="U3 small nucleolar RNA-associated protein NOL7 C-terminal" evidence="2">
    <location>
        <begin position="161"/>
        <end position="221"/>
    </location>
</feature>
<dbReference type="Ensembl" id="ENSSANT00000023864.1">
    <property type="protein sequence ID" value="ENSSANP00000022383.1"/>
    <property type="gene ID" value="ENSSANG00000011603.1"/>
</dbReference>
<reference evidence="3" key="1">
    <citation type="submission" date="2025-08" db="UniProtKB">
        <authorList>
            <consortium name="Ensembl"/>
        </authorList>
    </citation>
    <scope>IDENTIFICATION</scope>
</reference>
<dbReference type="PANTHER" id="PTHR32337:SF2">
    <property type="entry name" value="NUCLEOLAR PROTEIN 7"/>
    <property type="match status" value="1"/>
</dbReference>
<evidence type="ECO:0000259" key="2">
    <source>
        <dbReference type="Pfam" id="PF08157"/>
    </source>
</evidence>
<sequence>MCCYYKLRHLHQFVYEQILLRHPDHQMAASIAANTFDLVCLSLMYAYVCTKIRLNTFKETDKMSELTQTQFESSDDELPEEVAFDASKSAALKSVKDALDAAKREKNLLKEKRRKRQQLFQEQKKRKLLPQELLEEFDTEPQKVPSVDMENMSDFSLPVSYRVMRIKDESAAKSLQQRAMDFVQSRLYGSGTKRTTNAELLSLKKKRGASQGAAVEFANKKLGAYKKARITRSNKRFIRQQKLIPF</sequence>
<dbReference type="InterPro" id="IPR012579">
    <property type="entry name" value="NOL7_C"/>
</dbReference>
<dbReference type="Proteomes" id="UP000472260">
    <property type="component" value="Unassembled WGS sequence"/>
</dbReference>
<reference evidence="3" key="2">
    <citation type="submission" date="2025-09" db="UniProtKB">
        <authorList>
            <consortium name="Ensembl"/>
        </authorList>
    </citation>
    <scope>IDENTIFICATION</scope>
</reference>
<organism evidence="3 4">
    <name type="scientific">Sinocyclocheilus anshuiensis</name>
    <dbReference type="NCBI Taxonomy" id="1608454"/>
    <lineage>
        <taxon>Eukaryota</taxon>
        <taxon>Metazoa</taxon>
        <taxon>Chordata</taxon>
        <taxon>Craniata</taxon>
        <taxon>Vertebrata</taxon>
        <taxon>Euteleostomi</taxon>
        <taxon>Actinopterygii</taxon>
        <taxon>Neopterygii</taxon>
        <taxon>Teleostei</taxon>
        <taxon>Ostariophysi</taxon>
        <taxon>Cypriniformes</taxon>
        <taxon>Cyprinidae</taxon>
        <taxon>Cyprininae</taxon>
        <taxon>Sinocyclocheilus</taxon>
    </lineage>
</organism>
<name>A0A671LVC1_9TELE</name>
<accession>A0A671LVC1</accession>
<evidence type="ECO:0000313" key="3">
    <source>
        <dbReference type="Ensembl" id="ENSSANP00000022383.1"/>
    </source>
</evidence>
<feature type="coiled-coil region" evidence="1">
    <location>
        <begin position="92"/>
        <end position="122"/>
    </location>
</feature>
<proteinExistence type="predicted"/>
<gene>
    <name evidence="3" type="primary">LOC107664040</name>
</gene>
<keyword evidence="4" id="KW-1185">Reference proteome</keyword>
<dbReference type="Pfam" id="PF08157">
    <property type="entry name" value="NUC129"/>
    <property type="match status" value="1"/>
</dbReference>
<evidence type="ECO:0000313" key="4">
    <source>
        <dbReference type="Proteomes" id="UP000472260"/>
    </source>
</evidence>
<dbReference type="GO" id="GO:0005730">
    <property type="term" value="C:nucleolus"/>
    <property type="evidence" value="ECO:0007669"/>
    <property type="project" value="TreeGrafter"/>
</dbReference>
<evidence type="ECO:0000256" key="1">
    <source>
        <dbReference type="SAM" id="Coils"/>
    </source>
</evidence>
<dbReference type="AlphaFoldDB" id="A0A671LVC1"/>
<keyword evidence="1" id="KW-0175">Coiled coil</keyword>
<protein>
    <submittedName>
        <fullName evidence="3">Nucleolar protein 7-like</fullName>
    </submittedName>
</protein>
<dbReference type="GO" id="GO:0003723">
    <property type="term" value="F:RNA binding"/>
    <property type="evidence" value="ECO:0007669"/>
    <property type="project" value="TreeGrafter"/>
</dbReference>
<dbReference type="PANTHER" id="PTHR32337">
    <property type="entry name" value="NUCLEOLAR PROTEIN 7"/>
    <property type="match status" value="1"/>
</dbReference>